<keyword evidence="10" id="KW-0539">Nucleus</keyword>
<comment type="function">
    <text evidence="11">May be involved in BMP2-induced transcription.</text>
</comment>
<evidence type="ECO:0000313" key="19">
    <source>
        <dbReference type="Proteomes" id="UP000018467"/>
    </source>
</evidence>
<evidence type="ECO:0000256" key="2">
    <source>
        <dbReference type="ARBA" id="ARBA00006991"/>
    </source>
</evidence>
<dbReference type="SUPFAM" id="SSF54695">
    <property type="entry name" value="POZ domain"/>
    <property type="match status" value="1"/>
</dbReference>
<dbReference type="Pfam" id="PF00096">
    <property type="entry name" value="zf-C2H2"/>
    <property type="match status" value="7"/>
</dbReference>
<dbReference type="SMART" id="SM00225">
    <property type="entry name" value="BTB"/>
    <property type="match status" value="1"/>
</dbReference>
<evidence type="ECO:0000256" key="1">
    <source>
        <dbReference type="ARBA" id="ARBA00004123"/>
    </source>
</evidence>
<keyword evidence="3" id="KW-0479">Metal-binding</keyword>
<dbReference type="FunFam" id="3.30.160.60:FF:001480">
    <property type="entry name" value="Si:cabz01071911.3"/>
    <property type="match status" value="1"/>
</dbReference>
<feature type="domain" description="C2H2-type" evidence="17">
    <location>
        <begin position="366"/>
        <end position="393"/>
    </location>
</feature>
<keyword evidence="4" id="KW-0677">Repeat</keyword>
<sequence length="657" mass="73753">MSEKPVTPQSNVLAFNSQPHKDCILNKFDTFRKREILCDITLIVEDVHFRAHKVLLAASSEYFSLMFTAENQLSQSIYRLDGMSAKTFASVLEFIYSATVLVEESNTEQLLDVARLLDISDLVKAHAELHLSSSATVLNDSSERVGCNTSTAGIQPKRKRGRPRKNTNTPSSAIEVLDSAKKQDGSPAEPQNRSSKQTTVDSFVKASVEAEEPLQRDSDNADYDPNEDKAHHSKRKIRQPAKLKSYKVGSEIKPRCDDCSKVFKNHLFLKIHQRTHTGEKPFKCHVCGNCFTQKHTLLVHQRMHTGEKPFVCSICSKALSTKHSLQEHMNLHTEQKSFSCDQCGKTYSQKRQLKSHYRIHTGKALPECSHCHHKFLDAAQLKKHLRTHTGEKPFTCEICGKCFTVKSTLQTHIRIHRGEKPYTCNICNKSFSDPSARRRHVASHTGKKPFTCSVCSLPFARLDNLKVHVKTHSKERPGTENTETTVVETPAETQEMHSILQLQQYHPDQEIQLVVTSEVEDINLVQGQKPAISIITAEGTPEELTATRQAHSSLTLLTQPSEHVQNLALVTQDGLDPNSQIQTISVVEGQVSSEQSEQMHVITLTKEAMEHLQVQHTAPQQLPNHGPFSDPLAEEEVVPSRMLVHGSIHLPSDVRES</sequence>
<organism evidence="18 19">
    <name type="scientific">Astyanax mexicanus</name>
    <name type="common">Blind cave fish</name>
    <name type="synonym">Astyanax fasciatus mexicanus</name>
    <dbReference type="NCBI Taxonomy" id="7994"/>
    <lineage>
        <taxon>Eukaryota</taxon>
        <taxon>Metazoa</taxon>
        <taxon>Chordata</taxon>
        <taxon>Craniata</taxon>
        <taxon>Vertebrata</taxon>
        <taxon>Euteleostomi</taxon>
        <taxon>Actinopterygii</taxon>
        <taxon>Neopterygii</taxon>
        <taxon>Teleostei</taxon>
        <taxon>Ostariophysi</taxon>
        <taxon>Characiformes</taxon>
        <taxon>Characoidei</taxon>
        <taxon>Acestrorhamphidae</taxon>
        <taxon>Acestrorhamphinae</taxon>
        <taxon>Astyanax</taxon>
    </lineage>
</organism>
<comment type="subcellular location">
    <subcellularLocation>
        <location evidence="1">Nucleus</location>
    </subcellularLocation>
</comment>
<feature type="domain" description="C2H2-type" evidence="17">
    <location>
        <begin position="338"/>
        <end position="365"/>
    </location>
</feature>
<dbReference type="PROSITE" id="PS50097">
    <property type="entry name" value="BTB"/>
    <property type="match status" value="1"/>
</dbReference>
<keyword evidence="8" id="KW-0238">DNA-binding</keyword>
<protein>
    <recommendedName>
        <fullName evidence="12">Zinc finger and BTB domain-containing protein 24</fullName>
    </recommendedName>
    <alternativeName>
        <fullName evidence="13">Zinc finger protein 450</fullName>
    </alternativeName>
</protein>
<dbReference type="Gene3D" id="3.30.160.60">
    <property type="entry name" value="Classic Zinc Finger"/>
    <property type="match status" value="8"/>
</dbReference>
<feature type="compositionally biased region" description="Basic residues" evidence="15">
    <location>
        <begin position="156"/>
        <end position="165"/>
    </location>
</feature>
<evidence type="ECO:0000256" key="15">
    <source>
        <dbReference type="SAM" id="MobiDB-lite"/>
    </source>
</evidence>
<dbReference type="FunFam" id="3.30.160.60:FF:002343">
    <property type="entry name" value="Zinc finger protein 33A"/>
    <property type="match status" value="1"/>
</dbReference>
<dbReference type="FunFam" id="3.30.160.60:FF:000624">
    <property type="entry name" value="zinc finger protein 697"/>
    <property type="match status" value="1"/>
</dbReference>
<dbReference type="FunCoup" id="A0A3B1JUH4">
    <property type="interactions" value="968"/>
</dbReference>
<keyword evidence="5 14" id="KW-0863">Zinc-finger</keyword>
<dbReference type="Proteomes" id="UP000018467">
    <property type="component" value="Unassembled WGS sequence"/>
</dbReference>
<reference evidence="19" key="2">
    <citation type="journal article" date="2014" name="Nat. Commun.">
        <title>The cavefish genome reveals candidate genes for eye loss.</title>
        <authorList>
            <person name="McGaugh S.E."/>
            <person name="Gross J.B."/>
            <person name="Aken B."/>
            <person name="Blin M."/>
            <person name="Borowsky R."/>
            <person name="Chalopin D."/>
            <person name="Hinaux H."/>
            <person name="Jeffery W.R."/>
            <person name="Keene A."/>
            <person name="Ma L."/>
            <person name="Minx P."/>
            <person name="Murphy D."/>
            <person name="O'Quin K.E."/>
            <person name="Retaux S."/>
            <person name="Rohner N."/>
            <person name="Searle S.M."/>
            <person name="Stahl B.A."/>
            <person name="Tabin C."/>
            <person name="Volff J.N."/>
            <person name="Yoshizawa M."/>
            <person name="Warren W.C."/>
        </authorList>
    </citation>
    <scope>NUCLEOTIDE SEQUENCE [LARGE SCALE GENOMIC DNA]</scope>
    <source>
        <strain evidence="19">female</strain>
    </source>
</reference>
<evidence type="ECO:0000256" key="7">
    <source>
        <dbReference type="ARBA" id="ARBA00023015"/>
    </source>
</evidence>
<evidence type="ECO:0000256" key="9">
    <source>
        <dbReference type="ARBA" id="ARBA00023163"/>
    </source>
</evidence>
<feature type="domain" description="C2H2-type" evidence="17">
    <location>
        <begin position="282"/>
        <end position="309"/>
    </location>
</feature>
<dbReference type="PANTHER" id="PTHR46105:SF5">
    <property type="entry name" value="ZINC FINGER AND BTB DOMAIN-CONTAINING PROTEIN 44 ISOFORM X1"/>
    <property type="match status" value="1"/>
</dbReference>
<dbReference type="InterPro" id="IPR011333">
    <property type="entry name" value="SKP1/BTB/POZ_sf"/>
</dbReference>
<evidence type="ECO:0000256" key="10">
    <source>
        <dbReference type="ARBA" id="ARBA00023242"/>
    </source>
</evidence>
<evidence type="ECO:0000256" key="12">
    <source>
        <dbReference type="ARBA" id="ARBA00071013"/>
    </source>
</evidence>
<reference evidence="19" key="1">
    <citation type="submission" date="2013-03" db="EMBL/GenBank/DDBJ databases">
        <authorList>
            <person name="Jeffery W."/>
            <person name="Warren W."/>
            <person name="Wilson R.K."/>
        </authorList>
    </citation>
    <scope>NUCLEOTIDE SEQUENCE</scope>
    <source>
        <strain evidence="19">female</strain>
    </source>
</reference>
<feature type="compositionally biased region" description="Basic residues" evidence="15">
    <location>
        <begin position="231"/>
        <end position="242"/>
    </location>
</feature>
<dbReference type="PANTHER" id="PTHR46105">
    <property type="entry name" value="AGAP004733-PA"/>
    <property type="match status" value="1"/>
</dbReference>
<dbReference type="InterPro" id="IPR000210">
    <property type="entry name" value="BTB/POZ_dom"/>
</dbReference>
<dbReference type="GO" id="GO:0000981">
    <property type="term" value="F:DNA-binding transcription factor activity, RNA polymerase II-specific"/>
    <property type="evidence" value="ECO:0007669"/>
    <property type="project" value="TreeGrafter"/>
</dbReference>
<feature type="domain" description="C2H2-type" evidence="17">
    <location>
        <begin position="254"/>
        <end position="281"/>
    </location>
</feature>
<evidence type="ECO:0000256" key="5">
    <source>
        <dbReference type="ARBA" id="ARBA00022771"/>
    </source>
</evidence>
<reference evidence="18" key="3">
    <citation type="submission" date="2025-08" db="UniProtKB">
        <authorList>
            <consortium name="Ensembl"/>
        </authorList>
    </citation>
    <scope>IDENTIFICATION</scope>
</reference>
<dbReference type="SMART" id="SM00355">
    <property type="entry name" value="ZnF_C2H2"/>
    <property type="match status" value="8"/>
</dbReference>
<dbReference type="Gene3D" id="3.30.710.10">
    <property type="entry name" value="Potassium Channel Kv1.1, Chain A"/>
    <property type="match status" value="1"/>
</dbReference>
<evidence type="ECO:0000259" key="17">
    <source>
        <dbReference type="PROSITE" id="PS50157"/>
    </source>
</evidence>
<feature type="region of interest" description="Disordered" evidence="15">
    <location>
        <begin position="144"/>
        <end position="242"/>
    </location>
</feature>
<evidence type="ECO:0000259" key="16">
    <source>
        <dbReference type="PROSITE" id="PS50097"/>
    </source>
</evidence>
<evidence type="ECO:0000256" key="13">
    <source>
        <dbReference type="ARBA" id="ARBA00078709"/>
    </source>
</evidence>
<evidence type="ECO:0000256" key="4">
    <source>
        <dbReference type="ARBA" id="ARBA00022737"/>
    </source>
</evidence>
<dbReference type="Bgee" id="ENSAMXG00000043418">
    <property type="expression patterns" value="Expressed in testis and 13 other cell types or tissues"/>
</dbReference>
<dbReference type="PROSITE" id="PS00028">
    <property type="entry name" value="ZINC_FINGER_C2H2_1"/>
    <property type="match status" value="8"/>
</dbReference>
<dbReference type="Ensembl" id="ENSAMXT00000035904.1">
    <property type="protein sequence ID" value="ENSAMXP00000044994.1"/>
    <property type="gene ID" value="ENSAMXG00000043418.1"/>
</dbReference>
<keyword evidence="6" id="KW-0862">Zinc</keyword>
<evidence type="ECO:0000256" key="11">
    <source>
        <dbReference type="ARBA" id="ARBA00056876"/>
    </source>
</evidence>
<evidence type="ECO:0000313" key="18">
    <source>
        <dbReference type="Ensembl" id="ENSAMXP00000044994.1"/>
    </source>
</evidence>
<dbReference type="FunFam" id="3.30.160.60:FF:000267">
    <property type="entry name" value="Zinc finger and BTB domain-containing 49"/>
    <property type="match status" value="1"/>
</dbReference>
<dbReference type="PROSITE" id="PS50157">
    <property type="entry name" value="ZINC_FINGER_C2H2_2"/>
    <property type="match status" value="8"/>
</dbReference>
<feature type="compositionally biased region" description="Polar residues" evidence="15">
    <location>
        <begin position="189"/>
        <end position="201"/>
    </location>
</feature>
<keyword evidence="7" id="KW-0805">Transcription regulation</keyword>
<dbReference type="SUPFAM" id="SSF57667">
    <property type="entry name" value="beta-beta-alpha zinc fingers"/>
    <property type="match status" value="4"/>
</dbReference>
<keyword evidence="9" id="KW-0804">Transcription</keyword>
<evidence type="ECO:0000256" key="6">
    <source>
        <dbReference type="ARBA" id="ARBA00022833"/>
    </source>
</evidence>
<dbReference type="Pfam" id="PF00651">
    <property type="entry name" value="BTB"/>
    <property type="match status" value="1"/>
</dbReference>
<accession>A0A3B1JUH4</accession>
<dbReference type="GO" id="GO:0005634">
    <property type="term" value="C:nucleus"/>
    <property type="evidence" value="ECO:0007669"/>
    <property type="project" value="UniProtKB-SubCell"/>
</dbReference>
<feature type="domain" description="C2H2-type" evidence="17">
    <location>
        <begin position="394"/>
        <end position="421"/>
    </location>
</feature>
<dbReference type="GeneTree" id="ENSGT00940000159373"/>
<feature type="domain" description="BTB" evidence="16">
    <location>
        <begin position="38"/>
        <end position="104"/>
    </location>
</feature>
<dbReference type="InterPro" id="IPR036236">
    <property type="entry name" value="Znf_C2H2_sf"/>
</dbReference>
<evidence type="ECO:0000256" key="14">
    <source>
        <dbReference type="PROSITE-ProRule" id="PRU00042"/>
    </source>
</evidence>
<name>A0A3B1JUH4_ASTMX</name>
<evidence type="ECO:0000256" key="3">
    <source>
        <dbReference type="ARBA" id="ARBA00022723"/>
    </source>
</evidence>
<evidence type="ECO:0000256" key="8">
    <source>
        <dbReference type="ARBA" id="ARBA00023125"/>
    </source>
</evidence>
<dbReference type="GO" id="GO:0000978">
    <property type="term" value="F:RNA polymerase II cis-regulatory region sequence-specific DNA binding"/>
    <property type="evidence" value="ECO:0007669"/>
    <property type="project" value="TreeGrafter"/>
</dbReference>
<feature type="domain" description="C2H2-type" evidence="17">
    <location>
        <begin position="422"/>
        <end position="449"/>
    </location>
</feature>
<dbReference type="FunFam" id="3.30.160.60:FF:000130">
    <property type="entry name" value="Spalt-like transcription factor 4"/>
    <property type="match status" value="1"/>
</dbReference>
<proteinExistence type="inferred from homology"/>
<dbReference type="InterPro" id="IPR050457">
    <property type="entry name" value="ZnFinger_BTB_dom_contain"/>
</dbReference>
<dbReference type="FunFam" id="3.30.160.60:FF:001506">
    <property type="entry name" value="Zinc finger protein"/>
    <property type="match status" value="1"/>
</dbReference>
<dbReference type="GO" id="GO:0008270">
    <property type="term" value="F:zinc ion binding"/>
    <property type="evidence" value="ECO:0007669"/>
    <property type="project" value="UniProtKB-KW"/>
</dbReference>
<dbReference type="STRING" id="7994.ENSAMXP00000044994"/>
<comment type="similarity">
    <text evidence="2">Belongs to the krueppel C2H2-type zinc-finger protein family.</text>
</comment>
<feature type="domain" description="C2H2-type" evidence="17">
    <location>
        <begin position="310"/>
        <end position="337"/>
    </location>
</feature>
<dbReference type="InParanoid" id="A0A3B1JUH4"/>
<feature type="domain" description="C2H2-type" evidence="17">
    <location>
        <begin position="450"/>
        <end position="477"/>
    </location>
</feature>
<dbReference type="InterPro" id="IPR013087">
    <property type="entry name" value="Znf_C2H2_type"/>
</dbReference>
<reference evidence="18" key="4">
    <citation type="submission" date="2025-09" db="UniProtKB">
        <authorList>
            <consortium name="Ensembl"/>
        </authorList>
    </citation>
    <scope>IDENTIFICATION</scope>
</reference>
<keyword evidence="19" id="KW-1185">Reference proteome</keyword>
<dbReference type="AlphaFoldDB" id="A0A3B1JUH4"/>